<gene>
    <name evidence="2" type="ORF">HYPSUDRAFT_43131</name>
</gene>
<feature type="region of interest" description="Disordered" evidence="1">
    <location>
        <begin position="254"/>
        <end position="275"/>
    </location>
</feature>
<dbReference type="AlphaFoldDB" id="A0A0D2NNN2"/>
<proteinExistence type="predicted"/>
<keyword evidence="3" id="KW-1185">Reference proteome</keyword>
<protein>
    <recommendedName>
        <fullName evidence="4">Sld7 C-terminal domain-containing protein</fullName>
    </recommendedName>
</protein>
<feature type="compositionally biased region" description="Polar residues" evidence="1">
    <location>
        <begin position="77"/>
        <end position="89"/>
    </location>
</feature>
<evidence type="ECO:0008006" key="4">
    <source>
        <dbReference type="Google" id="ProtNLM"/>
    </source>
</evidence>
<dbReference type="EMBL" id="KN817567">
    <property type="protein sequence ID" value="KJA20434.1"/>
    <property type="molecule type" value="Genomic_DNA"/>
</dbReference>
<feature type="region of interest" description="Disordered" evidence="1">
    <location>
        <begin position="221"/>
        <end position="240"/>
    </location>
</feature>
<evidence type="ECO:0000313" key="2">
    <source>
        <dbReference type="EMBL" id="KJA20434.1"/>
    </source>
</evidence>
<organism evidence="2 3">
    <name type="scientific">Hypholoma sublateritium (strain FD-334 SS-4)</name>
    <dbReference type="NCBI Taxonomy" id="945553"/>
    <lineage>
        <taxon>Eukaryota</taxon>
        <taxon>Fungi</taxon>
        <taxon>Dikarya</taxon>
        <taxon>Basidiomycota</taxon>
        <taxon>Agaricomycotina</taxon>
        <taxon>Agaricomycetes</taxon>
        <taxon>Agaricomycetidae</taxon>
        <taxon>Agaricales</taxon>
        <taxon>Agaricineae</taxon>
        <taxon>Strophariaceae</taxon>
        <taxon>Hypholoma</taxon>
    </lineage>
</organism>
<sequence length="420" mass="45054">MTSTTASSSSTALSSTTHDSQRTLTPTKAGGGVPPAAYRLLYRGALALPDSLMLLDGLTFGVRLDSPVKPRSHIPYTPNTGTQSTNMQNTAASSSASAGTGASHLLENPLALALESMRGRPTLRLLGPVKMGEVYLDESGRVEVDIHPLAALSHIFFENTFCLLPFASHRSETGLKIALGDSDGPETTEIVIFAERSLADMGTSTSARSIRLHVGRVAVAPRAAPARAPRPDDPIPRRPPAFFIRDLKRTGSIGTSRDLKRTASSSKLASAPLKRQKTAELGSSVRLGAGEALFKVPELPVQAQANAKGKGKERDVFGEVAAAAKGKQRGDVGDAALEKANRNVIKRLTIEYLGRARDPADPTRLIDKTHPEFKDLYGYIYRGVGFALRGDMRTSNVELNVVNRLIDKHALMYLPRSNGR</sequence>
<feature type="region of interest" description="Disordered" evidence="1">
    <location>
        <begin position="69"/>
        <end position="100"/>
    </location>
</feature>
<name>A0A0D2NNN2_HYPSF</name>
<accession>A0A0D2NNN2</accession>
<evidence type="ECO:0000313" key="3">
    <source>
        <dbReference type="Proteomes" id="UP000054270"/>
    </source>
</evidence>
<feature type="compositionally biased region" description="Low complexity" evidence="1">
    <location>
        <begin position="263"/>
        <end position="273"/>
    </location>
</feature>
<dbReference type="Proteomes" id="UP000054270">
    <property type="component" value="Unassembled WGS sequence"/>
</dbReference>
<feature type="compositionally biased region" description="Low complexity" evidence="1">
    <location>
        <begin position="90"/>
        <end position="100"/>
    </location>
</feature>
<reference evidence="3" key="1">
    <citation type="submission" date="2014-04" db="EMBL/GenBank/DDBJ databases">
        <title>Evolutionary Origins and Diversification of the Mycorrhizal Mutualists.</title>
        <authorList>
            <consortium name="DOE Joint Genome Institute"/>
            <consortium name="Mycorrhizal Genomics Consortium"/>
            <person name="Kohler A."/>
            <person name="Kuo A."/>
            <person name="Nagy L.G."/>
            <person name="Floudas D."/>
            <person name="Copeland A."/>
            <person name="Barry K.W."/>
            <person name="Cichocki N."/>
            <person name="Veneault-Fourrey C."/>
            <person name="LaButti K."/>
            <person name="Lindquist E.A."/>
            <person name="Lipzen A."/>
            <person name="Lundell T."/>
            <person name="Morin E."/>
            <person name="Murat C."/>
            <person name="Riley R."/>
            <person name="Ohm R."/>
            <person name="Sun H."/>
            <person name="Tunlid A."/>
            <person name="Henrissat B."/>
            <person name="Grigoriev I.V."/>
            <person name="Hibbett D.S."/>
            <person name="Martin F."/>
        </authorList>
    </citation>
    <scope>NUCLEOTIDE SEQUENCE [LARGE SCALE GENOMIC DNA]</scope>
    <source>
        <strain evidence="3">FD-334 SS-4</strain>
    </source>
</reference>
<feature type="region of interest" description="Disordered" evidence="1">
    <location>
        <begin position="1"/>
        <end position="31"/>
    </location>
</feature>
<dbReference type="OrthoDB" id="5599874at2759"/>
<evidence type="ECO:0000256" key="1">
    <source>
        <dbReference type="SAM" id="MobiDB-lite"/>
    </source>
</evidence>
<dbReference type="OMA" id="DVCMDIH"/>
<feature type="compositionally biased region" description="Low complexity" evidence="1">
    <location>
        <begin position="1"/>
        <end position="17"/>
    </location>
</feature>